<keyword evidence="1" id="KW-0732">Signal</keyword>
<dbReference type="Proteomes" id="UP001595867">
    <property type="component" value="Unassembled WGS sequence"/>
</dbReference>
<evidence type="ECO:0000313" key="3">
    <source>
        <dbReference type="Proteomes" id="UP001595867"/>
    </source>
</evidence>
<keyword evidence="3" id="KW-1185">Reference proteome</keyword>
<dbReference type="RefSeq" id="WP_378064685.1">
    <property type="nucleotide sequence ID" value="NZ_JBHSBL010000002.1"/>
</dbReference>
<accession>A0ABV8IIC3</accession>
<evidence type="ECO:0000313" key="2">
    <source>
        <dbReference type="EMBL" id="MFC4063650.1"/>
    </source>
</evidence>
<dbReference type="EMBL" id="JBHSBL010000002">
    <property type="protein sequence ID" value="MFC4063650.1"/>
    <property type="molecule type" value="Genomic_DNA"/>
</dbReference>
<reference evidence="3" key="1">
    <citation type="journal article" date="2019" name="Int. J. Syst. Evol. Microbiol.">
        <title>The Global Catalogue of Microorganisms (GCM) 10K type strain sequencing project: providing services to taxonomists for standard genome sequencing and annotation.</title>
        <authorList>
            <consortium name="The Broad Institute Genomics Platform"/>
            <consortium name="The Broad Institute Genome Sequencing Center for Infectious Disease"/>
            <person name="Wu L."/>
            <person name="Ma J."/>
        </authorList>
    </citation>
    <scope>NUCLEOTIDE SEQUENCE [LARGE SCALE GENOMIC DNA]</scope>
    <source>
        <strain evidence="3">TBRC 5832</strain>
    </source>
</reference>
<dbReference type="PROSITE" id="PS51257">
    <property type="entry name" value="PROKAR_LIPOPROTEIN"/>
    <property type="match status" value="1"/>
</dbReference>
<gene>
    <name evidence="2" type="ORF">ACFO0C_01810</name>
</gene>
<sequence length="140" mass="13953">MRVRNPLLRGLVAGTAVFAMSACSSQTPAADTAAPATATTQASAPAAPAANGCPATASALQKVSGLDAGYKIDESSIKCKENWATAAVTAPSIEQQGDGVIFFQYDATTGEWANKGEGSDVPCGGDMGIPASTGLCNPDA</sequence>
<feature type="signal peptide" evidence="1">
    <location>
        <begin position="1"/>
        <end position="29"/>
    </location>
</feature>
<protein>
    <recommendedName>
        <fullName evidence="4">Lipoprotein</fullName>
    </recommendedName>
</protein>
<organism evidence="2 3">
    <name type="scientific">Actinoplanes subglobosus</name>
    <dbReference type="NCBI Taxonomy" id="1547892"/>
    <lineage>
        <taxon>Bacteria</taxon>
        <taxon>Bacillati</taxon>
        <taxon>Actinomycetota</taxon>
        <taxon>Actinomycetes</taxon>
        <taxon>Micromonosporales</taxon>
        <taxon>Micromonosporaceae</taxon>
        <taxon>Actinoplanes</taxon>
    </lineage>
</organism>
<comment type="caution">
    <text evidence="2">The sequence shown here is derived from an EMBL/GenBank/DDBJ whole genome shotgun (WGS) entry which is preliminary data.</text>
</comment>
<feature type="chain" id="PRO_5046163180" description="Lipoprotein" evidence="1">
    <location>
        <begin position="30"/>
        <end position="140"/>
    </location>
</feature>
<name>A0ABV8IIC3_9ACTN</name>
<evidence type="ECO:0008006" key="4">
    <source>
        <dbReference type="Google" id="ProtNLM"/>
    </source>
</evidence>
<proteinExistence type="predicted"/>
<evidence type="ECO:0000256" key="1">
    <source>
        <dbReference type="SAM" id="SignalP"/>
    </source>
</evidence>